<dbReference type="EMBL" id="SJOI01000001">
    <property type="protein sequence ID" value="TCL02915.1"/>
    <property type="molecule type" value="Genomic_DNA"/>
</dbReference>
<dbReference type="SFLD" id="SFLDG01065">
    <property type="entry name" value="anaerobic_coproporphyrinogen-I"/>
    <property type="match status" value="1"/>
</dbReference>
<dbReference type="GO" id="GO:0005737">
    <property type="term" value="C:cytoplasm"/>
    <property type="evidence" value="ECO:0007669"/>
    <property type="project" value="TreeGrafter"/>
</dbReference>
<dbReference type="OrthoDB" id="9808022at2"/>
<evidence type="ECO:0000256" key="4">
    <source>
        <dbReference type="ARBA" id="ARBA00023004"/>
    </source>
</evidence>
<name>A0A4R1N6Q1_9GAMM</name>
<dbReference type="Gene3D" id="3.20.20.70">
    <property type="entry name" value="Aldolase class I"/>
    <property type="match status" value="1"/>
</dbReference>
<keyword evidence="2" id="KW-0949">S-adenosyl-L-methionine</keyword>
<keyword evidence="5" id="KW-0411">Iron-sulfur</keyword>
<keyword evidence="3" id="KW-0479">Metal-binding</keyword>
<dbReference type="InterPro" id="IPR026332">
    <property type="entry name" value="HutW"/>
</dbReference>
<dbReference type="RefSeq" id="WP_132921824.1">
    <property type="nucleotide sequence ID" value="NZ_SJOI01000001.1"/>
</dbReference>
<dbReference type="PANTHER" id="PTHR13932">
    <property type="entry name" value="COPROPORPHYRINIGEN III OXIDASE"/>
    <property type="match status" value="1"/>
</dbReference>
<evidence type="ECO:0000256" key="1">
    <source>
        <dbReference type="ARBA" id="ARBA00001966"/>
    </source>
</evidence>
<dbReference type="InterPro" id="IPR034505">
    <property type="entry name" value="Coproporphyrinogen-III_oxidase"/>
</dbReference>
<evidence type="ECO:0000256" key="5">
    <source>
        <dbReference type="ARBA" id="ARBA00023014"/>
    </source>
</evidence>
<organism evidence="7 8">
    <name type="scientific">Sodalis ligni</name>
    <dbReference type="NCBI Taxonomy" id="2697027"/>
    <lineage>
        <taxon>Bacteria</taxon>
        <taxon>Pseudomonadati</taxon>
        <taxon>Pseudomonadota</taxon>
        <taxon>Gammaproteobacteria</taxon>
        <taxon>Enterobacterales</taxon>
        <taxon>Bruguierivoracaceae</taxon>
        <taxon>Sodalis</taxon>
    </lineage>
</organism>
<dbReference type="GO" id="GO:0046872">
    <property type="term" value="F:metal ion binding"/>
    <property type="evidence" value="ECO:0007669"/>
    <property type="project" value="UniProtKB-KW"/>
</dbReference>
<evidence type="ECO:0000259" key="6">
    <source>
        <dbReference type="PROSITE" id="PS51918"/>
    </source>
</evidence>
<accession>A0A4R1N6Q1</accession>
<dbReference type="SMART" id="SM00729">
    <property type="entry name" value="Elp3"/>
    <property type="match status" value="1"/>
</dbReference>
<comment type="cofactor">
    <cofactor evidence="1">
        <name>[4Fe-4S] cluster</name>
        <dbReference type="ChEBI" id="CHEBI:49883"/>
    </cofactor>
</comment>
<gene>
    <name evidence="7" type="ORF">EZJ58_0954</name>
</gene>
<dbReference type="SFLD" id="SFLDF00311">
    <property type="entry name" value="heme_degradation_proteins_(Hut"/>
    <property type="match status" value="1"/>
</dbReference>
<dbReference type="CDD" id="cd01335">
    <property type="entry name" value="Radical_SAM"/>
    <property type="match status" value="1"/>
</dbReference>
<dbReference type="SFLD" id="SFLDS00029">
    <property type="entry name" value="Radical_SAM"/>
    <property type="match status" value="1"/>
</dbReference>
<dbReference type="InterPro" id="IPR006638">
    <property type="entry name" value="Elp3/MiaA/NifB-like_rSAM"/>
</dbReference>
<evidence type="ECO:0000313" key="7">
    <source>
        <dbReference type="EMBL" id="TCL02915.1"/>
    </source>
</evidence>
<dbReference type="PROSITE" id="PS51918">
    <property type="entry name" value="RADICAL_SAM"/>
    <property type="match status" value="1"/>
</dbReference>
<dbReference type="Proteomes" id="UP000294555">
    <property type="component" value="Unassembled WGS sequence"/>
</dbReference>
<keyword evidence="4" id="KW-0408">Iron</keyword>
<proteinExistence type="predicted"/>
<feature type="domain" description="Radical SAM core" evidence="6">
    <location>
        <begin position="48"/>
        <end position="283"/>
    </location>
</feature>
<evidence type="ECO:0000313" key="8">
    <source>
        <dbReference type="Proteomes" id="UP000294555"/>
    </source>
</evidence>
<evidence type="ECO:0000256" key="3">
    <source>
        <dbReference type="ARBA" id="ARBA00022723"/>
    </source>
</evidence>
<sequence length="436" mass="48860">MSMDLTPFFAREGQQPFDNRVMAMPWRNQRPLDGDSISQGWRQLRQRTLPARKRLLYIHIPFCATHCSFCGFYQNPLKSDSTAVYTECLLSELQLEADSPLHQSAPIHGVYLGGGTPTALTAAELNRVIRRIRHSLPLAPDCEITVEGRVLNVDDERLDACLDAGVNRFSIGIQTFDTRIRRRMGRISDGETAIAFLERLCRRDRAAVVCDLLFGLPGQTLSGWRDDLKIISELPLDGVDLYALNVLAGTPLYKAVENGRTTLPDVTERLAFYRAGSDVLAGQGWHQLSNSHWAKTSRERNLYNLLIKQGADYLALGSGAGGSLDGQAYMLERNLERYYQRVRLGEKPIAMMTAPHAPEPWQHQLQGGIETGRVALPALTDHSDALRPLLSQWQRAGLIVDDSSCMRLTVDGRFWANNLLQALRLLIPRLADEADR</sequence>
<dbReference type="Pfam" id="PF04055">
    <property type="entry name" value="Radical_SAM"/>
    <property type="match status" value="1"/>
</dbReference>
<dbReference type="AlphaFoldDB" id="A0A4R1N6Q1"/>
<dbReference type="NCBIfam" id="TIGR04107">
    <property type="entry name" value="rSAM_HutW"/>
    <property type="match status" value="1"/>
</dbReference>
<dbReference type="GO" id="GO:0006779">
    <property type="term" value="P:porphyrin-containing compound biosynthetic process"/>
    <property type="evidence" value="ECO:0007669"/>
    <property type="project" value="TreeGrafter"/>
</dbReference>
<reference evidence="7 8" key="1">
    <citation type="submission" date="2019-02" db="EMBL/GenBank/DDBJ databases">
        <title>Investigation of anaerobic lignin degradation for improved lignocellulosic biofuels.</title>
        <authorList>
            <person name="Deangelis K."/>
        </authorList>
    </citation>
    <scope>NUCLEOTIDE SEQUENCE [LARGE SCALE GENOMIC DNA]</scope>
    <source>
        <strain evidence="7 8">159R</strain>
    </source>
</reference>
<dbReference type="GO" id="GO:0003824">
    <property type="term" value="F:catalytic activity"/>
    <property type="evidence" value="ECO:0007669"/>
    <property type="project" value="InterPro"/>
</dbReference>
<dbReference type="PANTHER" id="PTHR13932:SF9">
    <property type="entry name" value="COPROPORPHYRINOGEN III OXIDASE"/>
    <property type="match status" value="1"/>
</dbReference>
<comment type="caution">
    <text evidence="7">The sequence shown here is derived from an EMBL/GenBank/DDBJ whole genome shotgun (WGS) entry which is preliminary data.</text>
</comment>
<evidence type="ECO:0000256" key="2">
    <source>
        <dbReference type="ARBA" id="ARBA00022691"/>
    </source>
</evidence>
<protein>
    <submittedName>
        <fullName evidence="7">Anaerobic coproporphyrinogen III oxidase</fullName>
    </submittedName>
</protein>
<keyword evidence="8" id="KW-1185">Reference proteome</keyword>
<dbReference type="InterPro" id="IPR058240">
    <property type="entry name" value="rSAM_sf"/>
</dbReference>
<dbReference type="InterPro" id="IPR007197">
    <property type="entry name" value="rSAM"/>
</dbReference>
<dbReference type="SUPFAM" id="SSF102114">
    <property type="entry name" value="Radical SAM enzymes"/>
    <property type="match status" value="1"/>
</dbReference>
<dbReference type="InterPro" id="IPR013785">
    <property type="entry name" value="Aldolase_TIM"/>
</dbReference>
<dbReference type="GO" id="GO:0051539">
    <property type="term" value="F:4 iron, 4 sulfur cluster binding"/>
    <property type="evidence" value="ECO:0007669"/>
    <property type="project" value="TreeGrafter"/>
</dbReference>